<protein>
    <submittedName>
        <fullName evidence="1">Uncharacterized protein</fullName>
    </submittedName>
</protein>
<evidence type="ECO:0000313" key="2">
    <source>
        <dbReference type="Proteomes" id="UP000054928"/>
    </source>
</evidence>
<keyword evidence="2" id="KW-1185">Reference proteome</keyword>
<dbReference type="RefSeq" id="XP_024584035.1">
    <property type="nucleotide sequence ID" value="XM_024718658.1"/>
</dbReference>
<evidence type="ECO:0000313" key="1">
    <source>
        <dbReference type="EMBL" id="CEG47666.1"/>
    </source>
</evidence>
<name>A0A0P1B0K5_PLAHL</name>
<organism evidence="1 2">
    <name type="scientific">Plasmopara halstedii</name>
    <name type="common">Downy mildew of sunflower</name>
    <dbReference type="NCBI Taxonomy" id="4781"/>
    <lineage>
        <taxon>Eukaryota</taxon>
        <taxon>Sar</taxon>
        <taxon>Stramenopiles</taxon>
        <taxon>Oomycota</taxon>
        <taxon>Peronosporomycetes</taxon>
        <taxon>Peronosporales</taxon>
        <taxon>Peronosporaceae</taxon>
        <taxon>Plasmopara</taxon>
    </lineage>
</organism>
<reference evidence="2" key="1">
    <citation type="submission" date="2014-09" db="EMBL/GenBank/DDBJ databases">
        <authorList>
            <person name="Sharma Rahul"/>
            <person name="Thines Marco"/>
        </authorList>
    </citation>
    <scope>NUCLEOTIDE SEQUENCE [LARGE SCALE GENOMIC DNA]</scope>
</reference>
<dbReference type="GeneID" id="36399869"/>
<dbReference type="EMBL" id="CCYD01002664">
    <property type="protein sequence ID" value="CEG47666.1"/>
    <property type="molecule type" value="Genomic_DNA"/>
</dbReference>
<accession>A0A0P1B0K5</accession>
<proteinExistence type="predicted"/>
<dbReference type="Proteomes" id="UP000054928">
    <property type="component" value="Unassembled WGS sequence"/>
</dbReference>
<dbReference type="AlphaFoldDB" id="A0A0P1B0K5"/>
<sequence length="64" mass="7085">MQSSIGTSLNVRALGSANGELLNLYFDLSIPEIFRLIHPGLLGTLGKNMFNANLGDWQPERKVR</sequence>